<comment type="caution">
    <text evidence="1">The sequence shown here is derived from an EMBL/GenBank/DDBJ whole genome shotgun (WGS) entry which is preliminary data.</text>
</comment>
<protein>
    <recommendedName>
        <fullName evidence="3">DUF2255 domain-containing protein</fullName>
    </recommendedName>
</protein>
<evidence type="ECO:0000313" key="1">
    <source>
        <dbReference type="EMBL" id="KRL96205.1"/>
    </source>
</evidence>
<dbReference type="AlphaFoldDB" id="A0A0R1USP3"/>
<dbReference type="OrthoDB" id="162563at2"/>
<sequence>MRNRDETIAHWQAQQLTNFSDADDFRVSPFYDDGKTYGTPTWIWSVVVDGHLYIRAWNGLNSRWHRSAVQQRAGRMYLAGANYEVGFVEIDSADLNNQIDQAYQKKYANSLYLDSMIQQRARVSTLEVVPR</sequence>
<dbReference type="RefSeq" id="WP_057732247.1">
    <property type="nucleotide sequence ID" value="NZ_AZFS01000041.1"/>
</dbReference>
<evidence type="ECO:0000313" key="2">
    <source>
        <dbReference type="Proteomes" id="UP000051580"/>
    </source>
</evidence>
<name>A0A0R1USP3_9LACO</name>
<dbReference type="PATRIC" id="fig|1423753.3.peg.2057"/>
<proteinExistence type="predicted"/>
<dbReference type="PIRSF" id="PIRSF028498">
    <property type="entry name" value="UCP028498"/>
    <property type="match status" value="1"/>
</dbReference>
<evidence type="ECO:0008006" key="3">
    <source>
        <dbReference type="Google" id="ProtNLM"/>
    </source>
</evidence>
<accession>A0A0R1USP3</accession>
<keyword evidence="2" id="KW-1185">Reference proteome</keyword>
<dbReference type="Pfam" id="PF10012">
    <property type="entry name" value="DUF2255"/>
    <property type="match status" value="1"/>
</dbReference>
<reference evidence="1 2" key="1">
    <citation type="journal article" date="2015" name="Genome Announc.">
        <title>Expanding the biotechnology potential of lactobacilli through comparative genomics of 213 strains and associated genera.</title>
        <authorList>
            <person name="Sun Z."/>
            <person name="Harris H.M."/>
            <person name="McCann A."/>
            <person name="Guo C."/>
            <person name="Argimon S."/>
            <person name="Zhang W."/>
            <person name="Yang X."/>
            <person name="Jeffery I.B."/>
            <person name="Cooney J.C."/>
            <person name="Kagawa T.F."/>
            <person name="Liu W."/>
            <person name="Song Y."/>
            <person name="Salvetti E."/>
            <person name="Wrobel A."/>
            <person name="Rasinkangas P."/>
            <person name="Parkhill J."/>
            <person name="Rea M.C."/>
            <person name="O'Sullivan O."/>
            <person name="Ritari J."/>
            <person name="Douillard F.P."/>
            <person name="Paul Ross R."/>
            <person name="Yang R."/>
            <person name="Briner A.E."/>
            <person name="Felis G.E."/>
            <person name="de Vos W.M."/>
            <person name="Barrangou R."/>
            <person name="Klaenhammer T.R."/>
            <person name="Caufield P.W."/>
            <person name="Cui Y."/>
            <person name="Zhang H."/>
            <person name="O'Toole P.W."/>
        </authorList>
    </citation>
    <scope>NUCLEOTIDE SEQUENCE [LARGE SCALE GENOMIC DNA]</scope>
    <source>
        <strain evidence="1 2">DSM 16381</strain>
    </source>
</reference>
<dbReference type="STRING" id="1423753.FD28_GL001957"/>
<dbReference type="EMBL" id="AZFS01000041">
    <property type="protein sequence ID" value="KRL96205.1"/>
    <property type="molecule type" value="Genomic_DNA"/>
</dbReference>
<dbReference type="InterPro" id="IPR016888">
    <property type="entry name" value="UCP028498"/>
</dbReference>
<dbReference type="Proteomes" id="UP000051580">
    <property type="component" value="Unassembled WGS sequence"/>
</dbReference>
<gene>
    <name evidence="1" type="ORF">FD28_GL001957</name>
</gene>
<organism evidence="1 2">
    <name type="scientific">Levilactobacillus hammesii DSM 16381</name>
    <dbReference type="NCBI Taxonomy" id="1423753"/>
    <lineage>
        <taxon>Bacteria</taxon>
        <taxon>Bacillati</taxon>
        <taxon>Bacillota</taxon>
        <taxon>Bacilli</taxon>
        <taxon>Lactobacillales</taxon>
        <taxon>Lactobacillaceae</taxon>
        <taxon>Levilactobacillus</taxon>
    </lineage>
</organism>